<dbReference type="InterPro" id="IPR004099">
    <property type="entry name" value="Pyr_nucl-diS_OxRdtase_dimer"/>
</dbReference>
<dbReference type="FunFam" id="3.30.390.30:FF:000001">
    <property type="entry name" value="Dihydrolipoyl dehydrogenase"/>
    <property type="match status" value="1"/>
</dbReference>
<dbReference type="Gene3D" id="3.50.50.60">
    <property type="entry name" value="FAD/NAD(P)-binding domain"/>
    <property type="match status" value="2"/>
</dbReference>
<dbReference type="PIRSF" id="PIRSF000350">
    <property type="entry name" value="Mercury_reductase_MerA"/>
    <property type="match status" value="1"/>
</dbReference>
<dbReference type="PANTHER" id="PTHR43014:SF4">
    <property type="entry name" value="PYRIDINE NUCLEOTIDE-DISULFIDE OXIDOREDUCTASE RCLA-RELATED"/>
    <property type="match status" value="1"/>
</dbReference>
<feature type="domain" description="FAD/NAD(P)-binding" evidence="8">
    <location>
        <begin position="5"/>
        <end position="323"/>
    </location>
</feature>
<keyword evidence="5" id="KW-0547">Nucleotide-binding</keyword>
<feature type="disulfide bond" description="Redox-active" evidence="6">
    <location>
        <begin position="42"/>
        <end position="47"/>
    </location>
</feature>
<evidence type="ECO:0000256" key="5">
    <source>
        <dbReference type="PIRSR" id="PIRSR000350-3"/>
    </source>
</evidence>
<dbReference type="PRINTS" id="PR00411">
    <property type="entry name" value="PNDRDTASEI"/>
</dbReference>
<evidence type="ECO:0000313" key="9">
    <source>
        <dbReference type="EMBL" id="PKD44887.1"/>
    </source>
</evidence>
<proteinExistence type="inferred from homology"/>
<accession>A0A2N0VL12</accession>
<feature type="binding site" evidence="5">
    <location>
        <position position="272"/>
    </location>
    <ligand>
        <name>NAD(+)</name>
        <dbReference type="ChEBI" id="CHEBI:57540"/>
    </ligand>
</feature>
<comment type="similarity">
    <text evidence="1">Belongs to the class-I pyridine nucleotide-disulfide oxidoreductase family.</text>
</comment>
<dbReference type="InterPro" id="IPR023753">
    <property type="entry name" value="FAD/NAD-binding_dom"/>
</dbReference>
<dbReference type="Pfam" id="PF07992">
    <property type="entry name" value="Pyr_redox_2"/>
    <property type="match status" value="1"/>
</dbReference>
<evidence type="ECO:0000256" key="4">
    <source>
        <dbReference type="ARBA" id="ARBA00023002"/>
    </source>
</evidence>
<comment type="cofactor">
    <cofactor evidence="5">
        <name>FAD</name>
        <dbReference type="ChEBI" id="CHEBI:57692"/>
    </cofactor>
    <text evidence="5">Binds 1 FAD per subunit.</text>
</comment>
<keyword evidence="3 5" id="KW-0274">FAD</keyword>
<feature type="binding site" evidence="5">
    <location>
        <position position="312"/>
    </location>
    <ligand>
        <name>FAD</name>
        <dbReference type="ChEBI" id="CHEBI:57692"/>
    </ligand>
</feature>
<dbReference type="EMBL" id="PISP01000001">
    <property type="protein sequence ID" value="PKD44887.1"/>
    <property type="molecule type" value="Genomic_DNA"/>
</dbReference>
<name>A0A2N0VL12_9BACT</name>
<evidence type="ECO:0000259" key="7">
    <source>
        <dbReference type="Pfam" id="PF02852"/>
    </source>
</evidence>
<feature type="binding site" evidence="5">
    <location>
        <begin position="182"/>
        <end position="189"/>
    </location>
    <ligand>
        <name>NAD(+)</name>
        <dbReference type="ChEBI" id="CHEBI:57540"/>
    </ligand>
</feature>
<reference evidence="9 10" key="1">
    <citation type="submission" date="2017-11" db="EMBL/GenBank/DDBJ databases">
        <title>Rhodohalobacter 15182 sp. nov., isolated from a salt lake.</title>
        <authorList>
            <person name="Han S."/>
        </authorList>
    </citation>
    <scope>NUCLEOTIDE SEQUENCE [LARGE SCALE GENOMIC DNA]</scope>
    <source>
        <strain evidence="9 10">15182</strain>
    </source>
</reference>
<evidence type="ECO:0000313" key="10">
    <source>
        <dbReference type="Proteomes" id="UP000233398"/>
    </source>
</evidence>
<dbReference type="GO" id="GO:0003955">
    <property type="term" value="F:NAD(P)H dehydrogenase (quinone) activity"/>
    <property type="evidence" value="ECO:0007669"/>
    <property type="project" value="TreeGrafter"/>
</dbReference>
<dbReference type="InterPro" id="IPR016156">
    <property type="entry name" value="FAD/NAD-linked_Rdtase_dimer_sf"/>
</dbReference>
<evidence type="ECO:0000256" key="3">
    <source>
        <dbReference type="ARBA" id="ARBA00022827"/>
    </source>
</evidence>
<dbReference type="SUPFAM" id="SSF51905">
    <property type="entry name" value="FAD/NAD(P)-binding domain"/>
    <property type="match status" value="1"/>
</dbReference>
<organism evidence="9 10">
    <name type="scientific">Rhodohalobacter barkolensis</name>
    <dbReference type="NCBI Taxonomy" id="2053187"/>
    <lineage>
        <taxon>Bacteria</taxon>
        <taxon>Pseudomonadati</taxon>
        <taxon>Balneolota</taxon>
        <taxon>Balneolia</taxon>
        <taxon>Balneolales</taxon>
        <taxon>Balneolaceae</taxon>
        <taxon>Rhodohalobacter</taxon>
    </lineage>
</organism>
<sequence>MKYEYDAVVIGGGAAGLTASGIAANFGAKTMMVERDKLGGDCTWTGCIPSKTLIKAASVVHNTLQSKKYGIDISCDDFDLSELMKHVDEVRNEIYEDADRPEIFENMGIDVVQGSASFLDQHTLNIEQLDGTDRKVTSKFIFICTGSSPFVPPIPGLDRVDYLTNESLFELNNIPKSITIIGAGPIGCEMAQSFARLGLEVTVLDMADRILLNDDPELTEILKTSMENEGVTFELNVSVQKVDPIDNGTRVFFQKNDEVSSVDSDSLLVATGRRPNLEGLNLEAAGINYSKKGIEVNDSCRTSQRHIYAAGDVTGRYQLTHMSDHMAKTAVTKALLKVPFKIDKKHVPWVTFTDPELGHVGATLPDLKKSGTSFETYQFPFVKIDRAITDGNTTGLIKIYAKKWSGKILGASVVGAHAGEMISQYALAMKNGVTLRDFADTIHPYPSYGLGARRAADQWYIKNQSETLVKWIKRIFRYRGEIPDYSDPNRIV</sequence>
<dbReference type="OrthoDB" id="9800167at2"/>
<dbReference type="SUPFAM" id="SSF55424">
    <property type="entry name" value="FAD/NAD-linked reductases, dimerisation (C-terminal) domain"/>
    <property type="match status" value="1"/>
</dbReference>
<evidence type="ECO:0000256" key="2">
    <source>
        <dbReference type="ARBA" id="ARBA00022630"/>
    </source>
</evidence>
<protein>
    <submittedName>
        <fullName evidence="9">Mercuric reductase</fullName>
    </submittedName>
</protein>
<keyword evidence="10" id="KW-1185">Reference proteome</keyword>
<dbReference type="InterPro" id="IPR036188">
    <property type="entry name" value="FAD/NAD-bd_sf"/>
</dbReference>
<feature type="binding site" evidence="5">
    <location>
        <begin position="145"/>
        <end position="147"/>
    </location>
    <ligand>
        <name>FAD</name>
        <dbReference type="ChEBI" id="CHEBI:57692"/>
    </ligand>
</feature>
<evidence type="ECO:0000259" key="8">
    <source>
        <dbReference type="Pfam" id="PF07992"/>
    </source>
</evidence>
<dbReference type="Pfam" id="PF02852">
    <property type="entry name" value="Pyr_redox_dim"/>
    <property type="match status" value="1"/>
</dbReference>
<dbReference type="InterPro" id="IPR001100">
    <property type="entry name" value="Pyr_nuc-diS_OxRdtase"/>
</dbReference>
<gene>
    <name evidence="9" type="ORF">CWD77_05350</name>
</gene>
<dbReference type="PRINTS" id="PR00368">
    <property type="entry name" value="FADPNR"/>
</dbReference>
<dbReference type="Gene3D" id="3.30.390.30">
    <property type="match status" value="1"/>
</dbReference>
<evidence type="ECO:0000256" key="1">
    <source>
        <dbReference type="ARBA" id="ARBA00007532"/>
    </source>
</evidence>
<feature type="domain" description="Pyridine nucleotide-disulphide oxidoreductase dimerisation" evidence="7">
    <location>
        <begin position="347"/>
        <end position="448"/>
    </location>
</feature>
<evidence type="ECO:0000256" key="6">
    <source>
        <dbReference type="PIRSR" id="PIRSR000350-4"/>
    </source>
</evidence>
<feature type="binding site" evidence="5">
    <location>
        <position position="51"/>
    </location>
    <ligand>
        <name>FAD</name>
        <dbReference type="ChEBI" id="CHEBI:57692"/>
    </ligand>
</feature>
<dbReference type="Proteomes" id="UP000233398">
    <property type="component" value="Unassembled WGS sequence"/>
</dbReference>
<comment type="caution">
    <text evidence="9">The sequence shown here is derived from an EMBL/GenBank/DDBJ whole genome shotgun (WGS) entry which is preliminary data.</text>
</comment>
<dbReference type="GO" id="GO:0050660">
    <property type="term" value="F:flavin adenine dinucleotide binding"/>
    <property type="evidence" value="ECO:0007669"/>
    <property type="project" value="TreeGrafter"/>
</dbReference>
<keyword evidence="4" id="KW-0560">Oxidoreductase</keyword>
<keyword evidence="2" id="KW-0285">Flavoprotein</keyword>
<keyword evidence="5" id="KW-0520">NAD</keyword>
<dbReference type="PANTHER" id="PTHR43014">
    <property type="entry name" value="MERCURIC REDUCTASE"/>
    <property type="match status" value="1"/>
</dbReference>
<dbReference type="AlphaFoldDB" id="A0A2N0VL12"/>